<organism evidence="1 2">
    <name type="scientific">Parasponia andersonii</name>
    <name type="common">Sponia andersonii</name>
    <dbReference type="NCBI Taxonomy" id="3476"/>
    <lineage>
        <taxon>Eukaryota</taxon>
        <taxon>Viridiplantae</taxon>
        <taxon>Streptophyta</taxon>
        <taxon>Embryophyta</taxon>
        <taxon>Tracheophyta</taxon>
        <taxon>Spermatophyta</taxon>
        <taxon>Magnoliopsida</taxon>
        <taxon>eudicotyledons</taxon>
        <taxon>Gunneridae</taxon>
        <taxon>Pentapetalae</taxon>
        <taxon>rosids</taxon>
        <taxon>fabids</taxon>
        <taxon>Rosales</taxon>
        <taxon>Cannabaceae</taxon>
        <taxon>Parasponia</taxon>
    </lineage>
</organism>
<name>A0A2P5DWR5_PARAD</name>
<dbReference type="Pfam" id="PF05056">
    <property type="entry name" value="DUF674"/>
    <property type="match status" value="1"/>
</dbReference>
<evidence type="ECO:0000313" key="2">
    <source>
        <dbReference type="Proteomes" id="UP000237105"/>
    </source>
</evidence>
<dbReference type="STRING" id="3476.A0A2P5DWR5"/>
<dbReference type="PANTHER" id="PTHR33103">
    <property type="entry name" value="OS01G0153900 PROTEIN"/>
    <property type="match status" value="1"/>
</dbReference>
<dbReference type="AlphaFoldDB" id="A0A2P5DWR5"/>
<protein>
    <submittedName>
        <fullName evidence="1">Uncharacterized protein</fullName>
    </submittedName>
</protein>
<reference evidence="2" key="1">
    <citation type="submission" date="2016-06" db="EMBL/GenBank/DDBJ databases">
        <title>Parallel loss of symbiosis genes in relatives of nitrogen-fixing non-legume Parasponia.</title>
        <authorList>
            <person name="Van Velzen R."/>
            <person name="Holmer R."/>
            <person name="Bu F."/>
            <person name="Rutten L."/>
            <person name="Van Zeijl A."/>
            <person name="Liu W."/>
            <person name="Santuari L."/>
            <person name="Cao Q."/>
            <person name="Sharma T."/>
            <person name="Shen D."/>
            <person name="Roswanjaya Y."/>
            <person name="Wardhani T."/>
            <person name="Kalhor M.S."/>
            <person name="Jansen J."/>
            <person name="Van den Hoogen J."/>
            <person name="Gungor B."/>
            <person name="Hartog M."/>
            <person name="Hontelez J."/>
            <person name="Verver J."/>
            <person name="Yang W.-C."/>
            <person name="Schijlen E."/>
            <person name="Repin R."/>
            <person name="Schilthuizen M."/>
            <person name="Schranz E."/>
            <person name="Heidstra R."/>
            <person name="Miyata K."/>
            <person name="Fedorova E."/>
            <person name="Kohlen W."/>
            <person name="Bisseling T."/>
            <person name="Smit S."/>
            <person name="Geurts R."/>
        </authorList>
    </citation>
    <scope>NUCLEOTIDE SEQUENCE [LARGE SCALE GENOMIC DNA]</scope>
    <source>
        <strain evidence="2">cv. WU1-14</strain>
    </source>
</reference>
<dbReference type="OrthoDB" id="1160707at2759"/>
<sequence length="127" mass="14223">MPGGVVLLAFLSSAPYFVEQHRLWISVDSGSGSQPDHRASQPETLKPIRLKLINQVLFAESDKDFVDVLLSFLTLPMGKIIRLADKKSGIGSMDELYKSVEALHRKCFWTKACKNMLLEPRSAYGLQ</sequence>
<gene>
    <name evidence="1" type="ORF">PanWU01x14_024650</name>
</gene>
<evidence type="ECO:0000313" key="1">
    <source>
        <dbReference type="EMBL" id="PON77709.1"/>
    </source>
</evidence>
<dbReference type="Proteomes" id="UP000237105">
    <property type="component" value="Unassembled WGS sequence"/>
</dbReference>
<dbReference type="InterPro" id="IPR007750">
    <property type="entry name" value="DUF674"/>
</dbReference>
<accession>A0A2P5DWR5</accession>
<dbReference type="EMBL" id="JXTB01000012">
    <property type="protein sequence ID" value="PON77709.1"/>
    <property type="molecule type" value="Genomic_DNA"/>
</dbReference>
<proteinExistence type="predicted"/>
<keyword evidence="2" id="KW-1185">Reference proteome</keyword>
<dbReference type="PANTHER" id="PTHR33103:SF27">
    <property type="entry name" value="OS04G0594700 PROTEIN"/>
    <property type="match status" value="1"/>
</dbReference>
<comment type="caution">
    <text evidence="1">The sequence shown here is derived from an EMBL/GenBank/DDBJ whole genome shotgun (WGS) entry which is preliminary data.</text>
</comment>